<dbReference type="EMBL" id="CP036433">
    <property type="protein sequence ID" value="QDU99256.1"/>
    <property type="molecule type" value="Genomic_DNA"/>
</dbReference>
<dbReference type="KEGG" id="lcre:Pla8534_71690"/>
<accession>A0A518E587</accession>
<name>A0A518E587_9BACT</name>
<sequence>MSNRVNWPKDVADKILTDCHHRCAICPEHRRVANIHHIDGDNSNSVESNGVGLCGECHPNVHTTSTMRRNITAEQVQIYKKQWVEKCASLSGILSANAISYSSIYYLNIHRLESLYQAVNRESFIAEIPCSYPKQQGCYNSLWPHEKNSLSWPDLMANRSYFESKLREIESKLTLIDIHLFELGAITPDEHIGDLVGFSCQFIGKDIPDQGELVSTLGRIDGPAPTMRREITDYPTDLVFETCLMIDSQYMYSDSSFIAFSEHGLWNGIGRVVKVRNAIGSNDGHLLRKQMVVSPIYIGTPISHAHVTALSAIASNADGEYIRLSEKTII</sequence>
<dbReference type="RefSeq" id="WP_145059145.1">
    <property type="nucleotide sequence ID" value="NZ_CP036433.1"/>
</dbReference>
<dbReference type="OrthoDB" id="9779761at2"/>
<keyword evidence="2" id="KW-1185">Reference proteome</keyword>
<organism evidence="1 2">
    <name type="scientific">Lignipirellula cremea</name>
    <dbReference type="NCBI Taxonomy" id="2528010"/>
    <lineage>
        <taxon>Bacteria</taxon>
        <taxon>Pseudomonadati</taxon>
        <taxon>Planctomycetota</taxon>
        <taxon>Planctomycetia</taxon>
        <taxon>Pirellulales</taxon>
        <taxon>Pirellulaceae</taxon>
        <taxon>Lignipirellula</taxon>
    </lineage>
</organism>
<proteinExistence type="predicted"/>
<gene>
    <name evidence="1" type="ORF">Pla8534_71690</name>
</gene>
<protein>
    <recommendedName>
        <fullName evidence="3">HNH nuclease domain-containing protein</fullName>
    </recommendedName>
</protein>
<dbReference type="Proteomes" id="UP000317648">
    <property type="component" value="Chromosome"/>
</dbReference>
<evidence type="ECO:0000313" key="1">
    <source>
        <dbReference type="EMBL" id="QDU99256.1"/>
    </source>
</evidence>
<evidence type="ECO:0008006" key="3">
    <source>
        <dbReference type="Google" id="ProtNLM"/>
    </source>
</evidence>
<dbReference type="AlphaFoldDB" id="A0A518E587"/>
<reference evidence="1 2" key="1">
    <citation type="submission" date="2019-02" db="EMBL/GenBank/DDBJ databases">
        <title>Deep-cultivation of Planctomycetes and their phenomic and genomic characterization uncovers novel biology.</title>
        <authorList>
            <person name="Wiegand S."/>
            <person name="Jogler M."/>
            <person name="Boedeker C."/>
            <person name="Pinto D."/>
            <person name="Vollmers J."/>
            <person name="Rivas-Marin E."/>
            <person name="Kohn T."/>
            <person name="Peeters S.H."/>
            <person name="Heuer A."/>
            <person name="Rast P."/>
            <person name="Oberbeckmann S."/>
            <person name="Bunk B."/>
            <person name="Jeske O."/>
            <person name="Meyerdierks A."/>
            <person name="Storesund J.E."/>
            <person name="Kallscheuer N."/>
            <person name="Luecker S."/>
            <person name="Lage O.M."/>
            <person name="Pohl T."/>
            <person name="Merkel B.J."/>
            <person name="Hornburger P."/>
            <person name="Mueller R.-W."/>
            <person name="Bruemmer F."/>
            <person name="Labrenz M."/>
            <person name="Spormann A.M."/>
            <person name="Op den Camp H."/>
            <person name="Overmann J."/>
            <person name="Amann R."/>
            <person name="Jetten M.S.M."/>
            <person name="Mascher T."/>
            <person name="Medema M.H."/>
            <person name="Devos D.P."/>
            <person name="Kaster A.-K."/>
            <person name="Ovreas L."/>
            <person name="Rohde M."/>
            <person name="Galperin M.Y."/>
            <person name="Jogler C."/>
        </authorList>
    </citation>
    <scope>NUCLEOTIDE SEQUENCE [LARGE SCALE GENOMIC DNA]</scope>
    <source>
        <strain evidence="1 2">Pla85_3_4</strain>
    </source>
</reference>
<evidence type="ECO:0000313" key="2">
    <source>
        <dbReference type="Proteomes" id="UP000317648"/>
    </source>
</evidence>